<evidence type="ECO:0000313" key="1">
    <source>
        <dbReference type="EMBL" id="KAH1183728.1"/>
    </source>
</evidence>
<sequence length="102" mass="11116">MPRLEPGRFSGSAYFCGVAISLSPSCWHTAMFDIRTCVTLASETLKHSFISLLHKHPAPRFAKWTETPAALHGSLQHLPSGTNLTECRGRTCDSISNMAAAQ</sequence>
<dbReference type="EMBL" id="JAHDVG010000465">
    <property type="protein sequence ID" value="KAH1183728.1"/>
    <property type="molecule type" value="Genomic_DNA"/>
</dbReference>
<name>A0A9D3XQV9_9SAUR</name>
<evidence type="ECO:0000313" key="2">
    <source>
        <dbReference type="Proteomes" id="UP000827986"/>
    </source>
</evidence>
<keyword evidence="2" id="KW-1185">Reference proteome</keyword>
<gene>
    <name evidence="1" type="ORF">KIL84_014344</name>
</gene>
<comment type="caution">
    <text evidence="1">The sequence shown here is derived from an EMBL/GenBank/DDBJ whole genome shotgun (WGS) entry which is preliminary data.</text>
</comment>
<organism evidence="1 2">
    <name type="scientific">Mauremys mutica</name>
    <name type="common">yellowpond turtle</name>
    <dbReference type="NCBI Taxonomy" id="74926"/>
    <lineage>
        <taxon>Eukaryota</taxon>
        <taxon>Metazoa</taxon>
        <taxon>Chordata</taxon>
        <taxon>Craniata</taxon>
        <taxon>Vertebrata</taxon>
        <taxon>Euteleostomi</taxon>
        <taxon>Archelosauria</taxon>
        <taxon>Testudinata</taxon>
        <taxon>Testudines</taxon>
        <taxon>Cryptodira</taxon>
        <taxon>Durocryptodira</taxon>
        <taxon>Testudinoidea</taxon>
        <taxon>Geoemydidae</taxon>
        <taxon>Geoemydinae</taxon>
        <taxon>Mauremys</taxon>
    </lineage>
</organism>
<proteinExistence type="predicted"/>
<dbReference type="AlphaFoldDB" id="A0A9D3XQV9"/>
<accession>A0A9D3XQV9</accession>
<reference evidence="1" key="1">
    <citation type="submission" date="2021-09" db="EMBL/GenBank/DDBJ databases">
        <title>The genome of Mauremys mutica provides insights into the evolution of semi-aquatic lifestyle.</title>
        <authorList>
            <person name="Gong S."/>
            <person name="Gao Y."/>
        </authorList>
    </citation>
    <scope>NUCLEOTIDE SEQUENCE</scope>
    <source>
        <strain evidence="1">MM-2020</strain>
        <tissue evidence="1">Muscle</tissue>
    </source>
</reference>
<dbReference type="Proteomes" id="UP000827986">
    <property type="component" value="Unassembled WGS sequence"/>
</dbReference>
<protein>
    <submittedName>
        <fullName evidence="1">Uncharacterized protein</fullName>
    </submittedName>
</protein>